<name>A0A1N7Q0W3_9RHOB</name>
<reference evidence="2" key="1">
    <citation type="submission" date="2017-01" db="EMBL/GenBank/DDBJ databases">
        <authorList>
            <person name="Varghese N."/>
            <person name="Submissions S."/>
        </authorList>
    </citation>
    <scope>NUCLEOTIDE SEQUENCE [LARGE SCALE GENOMIC DNA]</scope>
    <source>
        <strain evidence="2">DSM 19945</strain>
    </source>
</reference>
<protein>
    <submittedName>
        <fullName evidence="1">Uncharacterized protein</fullName>
    </submittedName>
</protein>
<proteinExistence type="predicted"/>
<gene>
    <name evidence="1" type="ORF">SAMN05421580_11261</name>
</gene>
<keyword evidence="2" id="KW-1185">Reference proteome</keyword>
<accession>A0A1N7Q0W3</accession>
<dbReference type="STRING" id="453582.SAMN05421580_11261"/>
<dbReference type="RefSeq" id="WP_076486083.1">
    <property type="nucleotide sequence ID" value="NZ_FTOG01000012.1"/>
</dbReference>
<dbReference type="OrthoDB" id="7877312at2"/>
<dbReference type="AlphaFoldDB" id="A0A1N7Q0W3"/>
<organism evidence="1 2">
    <name type="scientific">Rhodobacter aestuarii</name>
    <dbReference type="NCBI Taxonomy" id="453582"/>
    <lineage>
        <taxon>Bacteria</taxon>
        <taxon>Pseudomonadati</taxon>
        <taxon>Pseudomonadota</taxon>
        <taxon>Alphaproteobacteria</taxon>
        <taxon>Rhodobacterales</taxon>
        <taxon>Rhodobacter group</taxon>
        <taxon>Rhodobacter</taxon>
    </lineage>
</organism>
<dbReference type="EMBL" id="FTOG01000012">
    <property type="protein sequence ID" value="SIT16508.1"/>
    <property type="molecule type" value="Genomic_DNA"/>
</dbReference>
<sequence length="177" mass="18576">MNLAQIESGIVANVIQVDPTAVPNWAADWPELPDGVGIGWAWDGAVWAPPRGPASEQLLADAKAKAWQKLSEAICGARLALITDLPGQEMIYLAKEAEARAWITAEAPVLADYPLLAAEVGITAPDADALAQIWLNLSSNWRTAAAQLEARRMTVSAEIEAAGTLADIAAALSALNG</sequence>
<evidence type="ECO:0000313" key="2">
    <source>
        <dbReference type="Proteomes" id="UP000186221"/>
    </source>
</evidence>
<evidence type="ECO:0000313" key="1">
    <source>
        <dbReference type="EMBL" id="SIT16508.1"/>
    </source>
</evidence>
<dbReference type="Proteomes" id="UP000186221">
    <property type="component" value="Unassembled WGS sequence"/>
</dbReference>